<evidence type="ECO:0000313" key="1">
    <source>
        <dbReference type="EMBL" id="SEF43373.1"/>
    </source>
</evidence>
<dbReference type="Pfam" id="PF20553">
    <property type="entry name" value="Methyltransf_35"/>
    <property type="match status" value="1"/>
</dbReference>
<accession>A0A1H5RYE7</accession>
<evidence type="ECO:0000313" key="2">
    <source>
        <dbReference type="Proteomes" id="UP000236735"/>
    </source>
</evidence>
<protein>
    <submittedName>
        <fullName evidence="1">Uncharacterized protein</fullName>
    </submittedName>
</protein>
<dbReference type="RefSeq" id="WP_103915007.1">
    <property type="nucleotide sequence ID" value="NZ_FNUV01000001.1"/>
</dbReference>
<dbReference type="AlphaFoldDB" id="A0A1H5RYE7"/>
<dbReference type="InterPro" id="IPR046788">
    <property type="entry name" value="Methyltransf_35"/>
</dbReference>
<proteinExistence type="predicted"/>
<sequence length="311" mass="35851">MNSANIIDYETRPCKYTERRMLLASLSRIIGAENKIYQYIGFGGLSFVDFKLFHRELQIKKMTSIEGGDYSFSKLKFNKPFSCIEILQGRSCDVLNDIDYTIPCIIWLDYDDTLSLEMFQDLEILLMNIPLGSIYIMSCNRQLQISKGVPYNLKQLDEKFPGLVPENLSVNCCTDAKASETICAMLKNHCDRIVNNRNRSSQPKASFQQLYNIQYDEIRGARMYTFGGIIEESNFCLKKLNIQDLGFIATPFPYNINVPILTDREVSHLNHILNNESAENELVSSGILEQKVISLYKKYYKFLPSFHDVRV</sequence>
<organism evidence="1 2">
    <name type="scientific">Xylanibacter ruminicola</name>
    <name type="common">Prevotella ruminicola</name>
    <dbReference type="NCBI Taxonomy" id="839"/>
    <lineage>
        <taxon>Bacteria</taxon>
        <taxon>Pseudomonadati</taxon>
        <taxon>Bacteroidota</taxon>
        <taxon>Bacteroidia</taxon>
        <taxon>Bacteroidales</taxon>
        <taxon>Prevotellaceae</taxon>
        <taxon>Xylanibacter</taxon>
    </lineage>
</organism>
<reference evidence="1 2" key="1">
    <citation type="submission" date="2016-10" db="EMBL/GenBank/DDBJ databases">
        <authorList>
            <person name="de Groot N.N."/>
        </authorList>
    </citation>
    <scope>NUCLEOTIDE SEQUENCE [LARGE SCALE GENOMIC DNA]</scope>
    <source>
        <strain evidence="1 2">AR32</strain>
    </source>
</reference>
<gene>
    <name evidence="1" type="ORF">SAMN05216354_0412</name>
</gene>
<dbReference type="Proteomes" id="UP000236735">
    <property type="component" value="Unassembled WGS sequence"/>
</dbReference>
<name>A0A1H5RYE7_XYLRU</name>
<dbReference type="EMBL" id="FNUV01000001">
    <property type="protein sequence ID" value="SEF43373.1"/>
    <property type="molecule type" value="Genomic_DNA"/>
</dbReference>